<dbReference type="GO" id="GO:0046872">
    <property type="term" value="F:metal ion binding"/>
    <property type="evidence" value="ECO:0007669"/>
    <property type="project" value="InterPro"/>
</dbReference>
<sequence length="317" mass="36095">MINILFSSVGRRVELVNAFKNAKDELKIEGTLVGADMDELAPALNFVDKKYIVPKILSDEFIPSIIEICKKENISLIIPTLDTELHTYAKNKELIERESGAKVMVSDENVIEIIRNKVKTYEFLKENGFNAPKLITEKDVKENNYKFPLFIKPLDGSSSVNNFKINNIKELKFFKKYVPNPMIQEFSEGQEYCVDVFSDFDGNVITVVPKMRLAHRSGEITKAKVIKDNDIIKLGKELVQILRPCGEINFDCIKNEDKIDIIEINGRFAGGSPISFMAGANSPKNIYRILSGNKLNYNEEYKDNFIALRFDSAIYIE</sequence>
<evidence type="ECO:0000256" key="1">
    <source>
        <dbReference type="PROSITE-ProRule" id="PRU00409"/>
    </source>
</evidence>
<organism evidence="3 4">
    <name type="scientific">Clostridium perfringens</name>
    <dbReference type="NCBI Taxonomy" id="1502"/>
    <lineage>
        <taxon>Bacteria</taxon>
        <taxon>Bacillati</taxon>
        <taxon>Bacillota</taxon>
        <taxon>Clostridia</taxon>
        <taxon>Eubacteriales</taxon>
        <taxon>Clostridiaceae</taxon>
        <taxon>Clostridium</taxon>
    </lineage>
</organism>
<dbReference type="InterPro" id="IPR003806">
    <property type="entry name" value="ATP-grasp_PylC-type"/>
</dbReference>
<proteinExistence type="predicted"/>
<keyword evidence="1" id="KW-0547">Nucleotide-binding</keyword>
<gene>
    <name evidence="3" type="ORF">NCTC10719_02353</name>
</gene>
<dbReference type="InterPro" id="IPR011761">
    <property type="entry name" value="ATP-grasp"/>
</dbReference>
<dbReference type="PROSITE" id="PS50975">
    <property type="entry name" value="ATP_GRASP"/>
    <property type="match status" value="1"/>
</dbReference>
<keyword evidence="1" id="KW-0067">ATP-binding</keyword>
<evidence type="ECO:0000313" key="4">
    <source>
        <dbReference type="Proteomes" id="UP000249986"/>
    </source>
</evidence>
<dbReference type="GO" id="GO:0005524">
    <property type="term" value="F:ATP binding"/>
    <property type="evidence" value="ECO:0007669"/>
    <property type="project" value="UniProtKB-UniRule"/>
</dbReference>
<dbReference type="AlphaFoldDB" id="A0A2X2Y3V3"/>
<protein>
    <submittedName>
        <fullName evidence="3">Carbamoyl phosphate synthase-like protein</fullName>
    </submittedName>
</protein>
<dbReference type="Pfam" id="PF02655">
    <property type="entry name" value="ATP-grasp_3"/>
    <property type="match status" value="1"/>
</dbReference>
<dbReference type="InterPro" id="IPR048764">
    <property type="entry name" value="PylC_N"/>
</dbReference>
<dbReference type="Gene3D" id="3.30.470.20">
    <property type="entry name" value="ATP-grasp fold, B domain"/>
    <property type="match status" value="1"/>
</dbReference>
<dbReference type="Proteomes" id="UP000249986">
    <property type="component" value="Unassembled WGS sequence"/>
</dbReference>
<evidence type="ECO:0000259" key="2">
    <source>
        <dbReference type="PROSITE" id="PS50975"/>
    </source>
</evidence>
<feature type="domain" description="ATP-grasp" evidence="2">
    <location>
        <begin position="121"/>
        <end position="291"/>
    </location>
</feature>
<dbReference type="Pfam" id="PF21360">
    <property type="entry name" value="PylC-like_N"/>
    <property type="match status" value="1"/>
</dbReference>
<dbReference type="SUPFAM" id="SSF56059">
    <property type="entry name" value="Glutathione synthetase ATP-binding domain-like"/>
    <property type="match status" value="1"/>
</dbReference>
<evidence type="ECO:0000313" key="3">
    <source>
        <dbReference type="EMBL" id="SQB60698.1"/>
    </source>
</evidence>
<dbReference type="Gene3D" id="3.40.50.20">
    <property type="match status" value="1"/>
</dbReference>
<dbReference type="Gene3D" id="3.30.1490.20">
    <property type="entry name" value="ATP-grasp fold, A domain"/>
    <property type="match status" value="1"/>
</dbReference>
<dbReference type="EMBL" id="UAWG01000019">
    <property type="protein sequence ID" value="SQB60698.1"/>
    <property type="molecule type" value="Genomic_DNA"/>
</dbReference>
<dbReference type="InterPro" id="IPR013815">
    <property type="entry name" value="ATP_grasp_subdomain_1"/>
</dbReference>
<accession>A0A2X2Y3V3</accession>
<reference evidence="3 4" key="1">
    <citation type="submission" date="2018-06" db="EMBL/GenBank/DDBJ databases">
        <authorList>
            <consortium name="Pathogen Informatics"/>
            <person name="Doyle S."/>
        </authorList>
    </citation>
    <scope>NUCLEOTIDE SEQUENCE [LARGE SCALE GENOMIC DNA]</scope>
    <source>
        <strain evidence="3 4">NCTC10719</strain>
    </source>
</reference>
<name>A0A2X2Y3V3_CLOPF</name>
<dbReference type="RefSeq" id="WP_111926833.1">
    <property type="nucleotide sequence ID" value="NZ_CATNYD010000001.1"/>
</dbReference>